<dbReference type="PANTHER" id="PTHR14948">
    <property type="entry name" value="NG5"/>
    <property type="match status" value="1"/>
</dbReference>
<evidence type="ECO:0000256" key="3">
    <source>
        <dbReference type="ARBA" id="ARBA00022692"/>
    </source>
</evidence>
<gene>
    <name evidence="8" type="ORF">TREES_T100004849</name>
</gene>
<comment type="subcellular location">
    <subcellularLocation>
        <location evidence="1">Membrane</location>
    </subcellularLocation>
</comment>
<feature type="region of interest" description="Disordered" evidence="6">
    <location>
        <begin position="1"/>
        <end position="34"/>
    </location>
</feature>
<dbReference type="eggNOG" id="ENOG502RU43">
    <property type="taxonomic scope" value="Eukaryota"/>
</dbReference>
<protein>
    <submittedName>
        <fullName evidence="8">Uncharacterized protein</fullName>
    </submittedName>
</protein>
<feature type="compositionally biased region" description="Polar residues" evidence="6">
    <location>
        <begin position="1"/>
        <end position="22"/>
    </location>
</feature>
<evidence type="ECO:0000256" key="4">
    <source>
        <dbReference type="ARBA" id="ARBA00022989"/>
    </source>
</evidence>
<feature type="transmembrane region" description="Helical" evidence="7">
    <location>
        <begin position="99"/>
        <end position="120"/>
    </location>
</feature>
<dbReference type="InterPro" id="IPR051423">
    <property type="entry name" value="CD225/Dispanin"/>
</dbReference>
<evidence type="ECO:0000313" key="9">
    <source>
        <dbReference type="Proteomes" id="UP000011518"/>
    </source>
</evidence>
<keyword evidence="4 7" id="KW-1133">Transmembrane helix</keyword>
<evidence type="ECO:0000256" key="1">
    <source>
        <dbReference type="ARBA" id="ARBA00004370"/>
    </source>
</evidence>
<evidence type="ECO:0000313" key="8">
    <source>
        <dbReference type="EMBL" id="ELV09367.1"/>
    </source>
</evidence>
<dbReference type="EMBL" id="KB370713">
    <property type="protein sequence ID" value="ELV09367.1"/>
    <property type="molecule type" value="Genomic_DNA"/>
</dbReference>
<evidence type="ECO:0000256" key="6">
    <source>
        <dbReference type="SAM" id="MobiDB-lite"/>
    </source>
</evidence>
<dbReference type="GO" id="GO:0016020">
    <property type="term" value="C:membrane"/>
    <property type="evidence" value="ECO:0007669"/>
    <property type="project" value="UniProtKB-SubCell"/>
</dbReference>
<proteinExistence type="inferred from homology"/>
<organism evidence="8 9">
    <name type="scientific">Tupaia chinensis</name>
    <name type="common">Chinese tree shrew</name>
    <name type="synonym">Tupaia belangeri chinensis</name>
    <dbReference type="NCBI Taxonomy" id="246437"/>
    <lineage>
        <taxon>Eukaryota</taxon>
        <taxon>Metazoa</taxon>
        <taxon>Chordata</taxon>
        <taxon>Craniata</taxon>
        <taxon>Vertebrata</taxon>
        <taxon>Euteleostomi</taxon>
        <taxon>Mammalia</taxon>
        <taxon>Eutheria</taxon>
        <taxon>Euarchontoglires</taxon>
        <taxon>Scandentia</taxon>
        <taxon>Tupaiidae</taxon>
        <taxon>Tupaia</taxon>
    </lineage>
</organism>
<dbReference type="AlphaFoldDB" id="L8XZM6"/>
<sequence>MTSVIDTRNPKSQATPQHNQMQPPSPVTSPVLEKQPPKQICPVIVMPLHPPQRDFFFLSIFSFLFFIPLAIAAVLFSLKTRDANILGDHRKAERSSRMALGFAISSIVLGSIIIICYVTIQVWTHKG</sequence>
<keyword evidence="3 7" id="KW-0812">Transmembrane</keyword>
<comment type="similarity">
    <text evidence="2">Belongs to the CD225/Dispanin family.</text>
</comment>
<evidence type="ECO:0000256" key="2">
    <source>
        <dbReference type="ARBA" id="ARBA00006843"/>
    </source>
</evidence>
<evidence type="ECO:0000256" key="5">
    <source>
        <dbReference type="ARBA" id="ARBA00023136"/>
    </source>
</evidence>
<dbReference type="STRING" id="246437.L8XZM6"/>
<reference evidence="9" key="1">
    <citation type="submission" date="2012-07" db="EMBL/GenBank/DDBJ databases">
        <title>Genome of the Chinese tree shrew, a rising model animal genetically related to primates.</title>
        <authorList>
            <person name="Zhang G."/>
            <person name="Fan Y."/>
            <person name="Yao Y."/>
            <person name="Huang Z."/>
        </authorList>
    </citation>
    <scope>NUCLEOTIDE SEQUENCE [LARGE SCALE GENOMIC DNA]</scope>
</reference>
<feature type="transmembrane region" description="Helical" evidence="7">
    <location>
        <begin position="55"/>
        <end position="78"/>
    </location>
</feature>
<keyword evidence="5 7" id="KW-0472">Membrane</keyword>
<name>L8XZM6_TUPCH</name>
<dbReference type="InParanoid" id="L8XZM6"/>
<dbReference type="Pfam" id="PF04505">
    <property type="entry name" value="CD225"/>
    <property type="match status" value="1"/>
</dbReference>
<dbReference type="Proteomes" id="UP000011518">
    <property type="component" value="Unassembled WGS sequence"/>
</dbReference>
<reference evidence="9" key="2">
    <citation type="journal article" date="2013" name="Nat. Commun.">
        <title>Genome of the Chinese tree shrew.</title>
        <authorList>
            <person name="Fan Y."/>
            <person name="Huang Z.Y."/>
            <person name="Cao C.C."/>
            <person name="Chen C.S."/>
            <person name="Chen Y.X."/>
            <person name="Fan D.D."/>
            <person name="He J."/>
            <person name="Hou H.L."/>
            <person name="Hu L."/>
            <person name="Hu X.T."/>
            <person name="Jiang X.T."/>
            <person name="Lai R."/>
            <person name="Lang Y.S."/>
            <person name="Liang B."/>
            <person name="Liao S.G."/>
            <person name="Mu D."/>
            <person name="Ma Y.Y."/>
            <person name="Niu Y.Y."/>
            <person name="Sun X.Q."/>
            <person name="Xia J.Q."/>
            <person name="Xiao J."/>
            <person name="Xiong Z.Q."/>
            <person name="Xu L."/>
            <person name="Yang L."/>
            <person name="Zhang Y."/>
            <person name="Zhao W."/>
            <person name="Zhao X.D."/>
            <person name="Zheng Y.T."/>
            <person name="Zhou J.M."/>
            <person name="Zhu Y.B."/>
            <person name="Zhang G.J."/>
            <person name="Wang J."/>
            <person name="Yao Y.G."/>
        </authorList>
    </citation>
    <scope>NUCLEOTIDE SEQUENCE [LARGE SCALE GENOMIC DNA]</scope>
</reference>
<dbReference type="PANTHER" id="PTHR14948:SF40">
    <property type="match status" value="1"/>
</dbReference>
<keyword evidence="9" id="KW-1185">Reference proteome</keyword>
<accession>L8XZM6</accession>
<evidence type="ECO:0000256" key="7">
    <source>
        <dbReference type="SAM" id="Phobius"/>
    </source>
</evidence>
<dbReference type="InterPro" id="IPR007593">
    <property type="entry name" value="CD225/Dispanin_fam"/>
</dbReference>